<dbReference type="AlphaFoldDB" id="A0A074MKA4"/>
<dbReference type="RefSeq" id="WP_034905376.1">
    <property type="nucleotide sequence ID" value="NZ_CP017057.1"/>
</dbReference>
<keyword evidence="5" id="KW-0631">Potassium channel</keyword>
<evidence type="ECO:0000256" key="7">
    <source>
        <dbReference type="ARBA" id="ARBA00022989"/>
    </source>
</evidence>
<evidence type="ECO:0000313" key="14">
    <source>
        <dbReference type="Proteomes" id="UP000027866"/>
    </source>
</evidence>
<gene>
    <name evidence="13" type="ORF">EH32_00715</name>
</gene>
<dbReference type="SUPFAM" id="SSF81324">
    <property type="entry name" value="Voltage-gated potassium channels"/>
    <property type="match status" value="1"/>
</dbReference>
<dbReference type="PANTHER" id="PTHR11537:SF254">
    <property type="entry name" value="POTASSIUM VOLTAGE-GATED CHANNEL PROTEIN SHAB"/>
    <property type="match status" value="1"/>
</dbReference>
<protein>
    <recommendedName>
        <fullName evidence="12">Ion transport domain-containing protein</fullName>
    </recommendedName>
</protein>
<evidence type="ECO:0000259" key="12">
    <source>
        <dbReference type="Pfam" id="PF00520"/>
    </source>
</evidence>
<dbReference type="PRINTS" id="PR00169">
    <property type="entry name" value="KCHANNEL"/>
</dbReference>
<reference evidence="13 14" key="1">
    <citation type="submission" date="2014-04" db="EMBL/GenBank/DDBJ databases">
        <title>A comprehensive comparison of genomes of Erythrobacter spp. Strains.</title>
        <authorList>
            <person name="Zheng Q."/>
        </authorList>
    </citation>
    <scope>NUCLEOTIDE SEQUENCE [LARGE SCALE GENOMIC DNA]</scope>
    <source>
        <strain evidence="13 14">DSM 8509</strain>
    </source>
</reference>
<dbReference type="GO" id="GO:0008076">
    <property type="term" value="C:voltage-gated potassium channel complex"/>
    <property type="evidence" value="ECO:0007669"/>
    <property type="project" value="InterPro"/>
</dbReference>
<keyword evidence="10" id="KW-0407">Ion channel</keyword>
<keyword evidence="8" id="KW-0406">Ion transport</keyword>
<evidence type="ECO:0000256" key="8">
    <source>
        <dbReference type="ARBA" id="ARBA00023065"/>
    </source>
</evidence>
<evidence type="ECO:0000256" key="9">
    <source>
        <dbReference type="ARBA" id="ARBA00023136"/>
    </source>
</evidence>
<keyword evidence="7 11" id="KW-1133">Transmembrane helix</keyword>
<comment type="subcellular location">
    <subcellularLocation>
        <location evidence="1">Membrane</location>
        <topology evidence="1">Multi-pass membrane protein</topology>
    </subcellularLocation>
</comment>
<accession>A0A074MKA4</accession>
<proteinExistence type="predicted"/>
<evidence type="ECO:0000256" key="1">
    <source>
        <dbReference type="ARBA" id="ARBA00004141"/>
    </source>
</evidence>
<evidence type="ECO:0000256" key="4">
    <source>
        <dbReference type="ARBA" id="ARBA00022692"/>
    </source>
</evidence>
<evidence type="ECO:0000256" key="5">
    <source>
        <dbReference type="ARBA" id="ARBA00022826"/>
    </source>
</evidence>
<dbReference type="GO" id="GO:0005249">
    <property type="term" value="F:voltage-gated potassium channel activity"/>
    <property type="evidence" value="ECO:0007669"/>
    <property type="project" value="InterPro"/>
</dbReference>
<feature type="transmembrane region" description="Helical" evidence="11">
    <location>
        <begin position="157"/>
        <end position="177"/>
    </location>
</feature>
<keyword evidence="4 11" id="KW-0812">Transmembrane</keyword>
<dbReference type="InterPro" id="IPR028325">
    <property type="entry name" value="VG_K_chnl"/>
</dbReference>
<name>A0A074MKA4_9SPHN</name>
<evidence type="ECO:0000256" key="3">
    <source>
        <dbReference type="ARBA" id="ARBA00022538"/>
    </source>
</evidence>
<dbReference type="OrthoDB" id="9799090at2"/>
<dbReference type="Proteomes" id="UP000027866">
    <property type="component" value="Unassembled WGS sequence"/>
</dbReference>
<dbReference type="InterPro" id="IPR005821">
    <property type="entry name" value="Ion_trans_dom"/>
</dbReference>
<keyword evidence="6" id="KW-0630">Potassium</keyword>
<feature type="transmembrane region" description="Helical" evidence="11">
    <location>
        <begin position="54"/>
        <end position="76"/>
    </location>
</feature>
<evidence type="ECO:0000256" key="6">
    <source>
        <dbReference type="ARBA" id="ARBA00022958"/>
    </source>
</evidence>
<keyword evidence="14" id="KW-1185">Reference proteome</keyword>
<dbReference type="Gene3D" id="1.10.287.70">
    <property type="match status" value="1"/>
</dbReference>
<comment type="caution">
    <text evidence="13">The sequence shown here is derived from an EMBL/GenBank/DDBJ whole genome shotgun (WGS) entry which is preliminary data.</text>
</comment>
<feature type="transmembrane region" description="Helical" evidence="11">
    <location>
        <begin position="217"/>
        <end position="241"/>
    </location>
</feature>
<dbReference type="PANTHER" id="PTHR11537">
    <property type="entry name" value="VOLTAGE-GATED POTASSIUM CHANNEL"/>
    <property type="match status" value="1"/>
</dbReference>
<keyword evidence="2" id="KW-0813">Transport</keyword>
<evidence type="ECO:0000256" key="2">
    <source>
        <dbReference type="ARBA" id="ARBA00022448"/>
    </source>
</evidence>
<sequence>MTLRAKTYHQLFASSRRDGRLTLTDRVVLVAILASVVVAIIGTERAFATENRSAILWAEFGFGLFFLAEYCTRLWAVAERAGPEGDWTKRFAWMRSFFALIDLFVVIVTLVPFVLTGAPILRLLRLFRLAALLKFGRFSMALKALGSAVIERRYDLYVTGALAMVLLLGGATALYWAEGKVQPEAFGSIPRAMWWSVITLTTVGYGDVSPLTPLGKVLAAFVAIGGIGLVAMPTGIIAAAFSDAMQAYRDKIDPADEENPMP</sequence>
<evidence type="ECO:0000313" key="13">
    <source>
        <dbReference type="EMBL" id="KEO92298.1"/>
    </source>
</evidence>
<feature type="transmembrane region" description="Helical" evidence="11">
    <location>
        <begin position="21"/>
        <end position="42"/>
    </location>
</feature>
<feature type="transmembrane region" description="Helical" evidence="11">
    <location>
        <begin position="97"/>
        <end position="120"/>
    </location>
</feature>
<dbReference type="GO" id="GO:0001508">
    <property type="term" value="P:action potential"/>
    <property type="evidence" value="ECO:0007669"/>
    <property type="project" value="TreeGrafter"/>
</dbReference>
<evidence type="ECO:0000256" key="10">
    <source>
        <dbReference type="ARBA" id="ARBA00023303"/>
    </source>
</evidence>
<feature type="domain" description="Ion transport" evidence="12">
    <location>
        <begin position="25"/>
        <end position="245"/>
    </location>
</feature>
<keyword evidence="3" id="KW-0633">Potassium transport</keyword>
<keyword evidence="9 11" id="KW-0472">Membrane</keyword>
<evidence type="ECO:0000256" key="11">
    <source>
        <dbReference type="SAM" id="Phobius"/>
    </source>
</evidence>
<dbReference type="Pfam" id="PF00520">
    <property type="entry name" value="Ion_trans"/>
    <property type="match status" value="1"/>
</dbReference>
<dbReference type="EMBL" id="JMIX01000010">
    <property type="protein sequence ID" value="KEO92298.1"/>
    <property type="molecule type" value="Genomic_DNA"/>
</dbReference>
<organism evidence="13 14">
    <name type="scientific">Erythrobacter litoralis</name>
    <dbReference type="NCBI Taxonomy" id="39960"/>
    <lineage>
        <taxon>Bacteria</taxon>
        <taxon>Pseudomonadati</taxon>
        <taxon>Pseudomonadota</taxon>
        <taxon>Alphaproteobacteria</taxon>
        <taxon>Sphingomonadales</taxon>
        <taxon>Erythrobacteraceae</taxon>
        <taxon>Erythrobacter/Porphyrobacter group</taxon>
        <taxon>Erythrobacter</taxon>
    </lineage>
</organism>